<dbReference type="Gene3D" id="1.10.510.10">
    <property type="entry name" value="Transferase(Phosphotransferase) domain 1"/>
    <property type="match status" value="1"/>
</dbReference>
<dbReference type="InterPro" id="IPR011009">
    <property type="entry name" value="Kinase-like_dom_sf"/>
</dbReference>
<comment type="caution">
    <text evidence="11">The sequence shown here is derived from an EMBL/GenBank/DDBJ whole genome shotgun (WGS) entry which is preliminary data.</text>
</comment>
<evidence type="ECO:0000256" key="7">
    <source>
        <dbReference type="ARBA" id="ARBA00047899"/>
    </source>
</evidence>
<name>A0A4S8J505_MUSBA</name>
<dbReference type="EC" id="2.7.11.1" evidence="1"/>
<evidence type="ECO:0000313" key="12">
    <source>
        <dbReference type="Proteomes" id="UP000317650"/>
    </source>
</evidence>
<dbReference type="Gene3D" id="3.30.200.20">
    <property type="entry name" value="Phosphorylase Kinase, domain 1"/>
    <property type="match status" value="2"/>
</dbReference>
<evidence type="ECO:0000256" key="8">
    <source>
        <dbReference type="ARBA" id="ARBA00048679"/>
    </source>
</evidence>
<keyword evidence="3" id="KW-0808">Transferase</keyword>
<evidence type="ECO:0000313" key="11">
    <source>
        <dbReference type="EMBL" id="THU56465.1"/>
    </source>
</evidence>
<feature type="compositionally biased region" description="Basic and acidic residues" evidence="9">
    <location>
        <begin position="681"/>
        <end position="691"/>
    </location>
</feature>
<dbReference type="SMART" id="SM00220">
    <property type="entry name" value="S_TKc"/>
    <property type="match status" value="1"/>
</dbReference>
<dbReference type="PANTHER" id="PTHR13902">
    <property type="entry name" value="SERINE/THREONINE-PROTEIN KINASE WNK WITH NO LYSINE -RELATED"/>
    <property type="match status" value="1"/>
</dbReference>
<dbReference type="PROSITE" id="PS00108">
    <property type="entry name" value="PROTEIN_KINASE_ST"/>
    <property type="match status" value="1"/>
</dbReference>
<dbReference type="SUPFAM" id="SSF56112">
    <property type="entry name" value="Protein kinase-like (PK-like)"/>
    <property type="match status" value="2"/>
</dbReference>
<dbReference type="GO" id="GO:0005524">
    <property type="term" value="F:ATP binding"/>
    <property type="evidence" value="ECO:0007669"/>
    <property type="project" value="UniProtKB-KW"/>
</dbReference>
<feature type="compositionally biased region" description="Polar residues" evidence="9">
    <location>
        <begin position="610"/>
        <end position="626"/>
    </location>
</feature>
<feature type="compositionally biased region" description="Basic residues" evidence="9">
    <location>
        <begin position="754"/>
        <end position="764"/>
    </location>
</feature>
<organism evidence="11 12">
    <name type="scientific">Musa balbisiana</name>
    <name type="common">Banana</name>
    <dbReference type="NCBI Taxonomy" id="52838"/>
    <lineage>
        <taxon>Eukaryota</taxon>
        <taxon>Viridiplantae</taxon>
        <taxon>Streptophyta</taxon>
        <taxon>Embryophyta</taxon>
        <taxon>Tracheophyta</taxon>
        <taxon>Spermatophyta</taxon>
        <taxon>Magnoliopsida</taxon>
        <taxon>Liliopsida</taxon>
        <taxon>Zingiberales</taxon>
        <taxon>Musaceae</taxon>
        <taxon>Musa</taxon>
    </lineage>
</organism>
<protein>
    <recommendedName>
        <fullName evidence="1">non-specific serine/threonine protein kinase</fullName>
        <ecNumber evidence="1">2.7.11.1</ecNumber>
    </recommendedName>
</protein>
<dbReference type="InterPro" id="IPR000719">
    <property type="entry name" value="Prot_kinase_dom"/>
</dbReference>
<evidence type="ECO:0000259" key="10">
    <source>
        <dbReference type="PROSITE" id="PS50011"/>
    </source>
</evidence>
<evidence type="ECO:0000256" key="5">
    <source>
        <dbReference type="ARBA" id="ARBA00022777"/>
    </source>
</evidence>
<dbReference type="STRING" id="52838.A0A4S8J505"/>
<reference evidence="11" key="1">
    <citation type="journal article" date="2019" name="Nat. Plants">
        <title>Genome sequencing of Musa balbisiana reveals subgenome evolution and function divergence in polyploid bananas.</title>
        <authorList>
            <person name="Yao X."/>
        </authorList>
    </citation>
    <scope>NUCLEOTIDE SEQUENCE [LARGE SCALE GENOMIC DNA]</scope>
    <source>
        <strain evidence="11">DH-PKW</strain>
        <tissue evidence="11">Leaves</tissue>
    </source>
</reference>
<keyword evidence="12" id="KW-1185">Reference proteome</keyword>
<dbReference type="FunFam" id="3.30.200.20:FF:000075">
    <property type="entry name" value="Probable serine/threonine-protein kinase WNK1"/>
    <property type="match status" value="2"/>
</dbReference>
<dbReference type="CDD" id="cd13983">
    <property type="entry name" value="STKc_WNK"/>
    <property type="match status" value="1"/>
</dbReference>
<dbReference type="Pfam" id="PF00069">
    <property type="entry name" value="Pkinase"/>
    <property type="match status" value="1"/>
</dbReference>
<dbReference type="EMBL" id="PYDT01000007">
    <property type="protein sequence ID" value="THU56465.1"/>
    <property type="molecule type" value="Genomic_DNA"/>
</dbReference>
<dbReference type="PROSITE" id="PS50011">
    <property type="entry name" value="PROTEIN_KINASE_DOM"/>
    <property type="match status" value="1"/>
</dbReference>
<evidence type="ECO:0000256" key="6">
    <source>
        <dbReference type="ARBA" id="ARBA00022840"/>
    </source>
</evidence>
<sequence>MYETRHRERSAERALTVGNGYVEIDPTGRYGRFDEVLGKGATKTVYKAFDELNGTEVAWNQAKICNVLQSPDVLQRMYSEVHLLSALHHESLIRFHASWIDVENRTLNFITEMFSSGTLRDVVSAYKRLVVLLLIHGDGIQVKIGDLGLAAVLKFDEVLGKGATKTVYKAFDELNGTEVAWNQAKICNVLQSPDVLQRMYSEVHLLSALHHESLIRFHASWIDVENRTLNFITEMFSSGTLREYRKKYPRVDIRAIKSWARQILKGLVYLHGHDPPVIHRDIKCDNIFVNGHLGQVKIGDLGLAAVLKGSQSAHSVIGTPEFMAPELYEEEYNELVDIYSFGMCVLEMLTSEYPYSECFNPAQIYKKVTSGKLPDAFHRIKDPEAKRFIGRCLENVSKRSSANELLLDPFLALDEHHVPMLPLKNIPVHVVKDMRSRGHDHLHLLEAGDVTCTARRTDMTITGKMNPEGDTIFLKVQIADREGQVRNIYFPFDVVSDTPMDVANEMVKELEITDREPSEIAGMIAQAIAVLVPDWKARGGHSDLHHVYNYLDDAEDGCNHPFYNLSSPASSSGSAFGAGQYMGVLGLQQHPHQEGWLRGGQFSDDDDMSSTHSGKYSALNYTSGNEQESEMSSHHSESSHNATKFCADERHREDTSLANQLEKKCNVSSPEPSRKSRSRTKGVERPAENRRLSRNLSMVDMRSQLLHRNLVDQLKKRLFKTVGAVEHIGFQMPSDGSRRPPSSSSSSRGDGRKHQQQGHARGRR</sequence>
<keyword evidence="6" id="KW-0067">ATP-binding</keyword>
<feature type="compositionally biased region" description="Low complexity" evidence="9">
    <location>
        <begin position="733"/>
        <end position="748"/>
    </location>
</feature>
<dbReference type="FunFam" id="1.10.510.10:FF:000046">
    <property type="entry name" value="probable serine/threonine-protein kinase WNK9"/>
    <property type="match status" value="1"/>
</dbReference>
<proteinExistence type="predicted"/>
<gene>
    <name evidence="11" type="ORF">C4D60_Mb11t17530</name>
</gene>
<evidence type="ECO:0000256" key="4">
    <source>
        <dbReference type="ARBA" id="ARBA00022741"/>
    </source>
</evidence>
<keyword evidence="5" id="KW-0418">Kinase</keyword>
<evidence type="ECO:0000256" key="1">
    <source>
        <dbReference type="ARBA" id="ARBA00012513"/>
    </source>
</evidence>
<feature type="region of interest" description="Disordered" evidence="9">
    <location>
        <begin position="595"/>
        <end position="695"/>
    </location>
</feature>
<keyword evidence="4" id="KW-0547">Nucleotide-binding</keyword>
<keyword evidence="2" id="KW-0723">Serine/threonine-protein kinase</keyword>
<dbReference type="AlphaFoldDB" id="A0A4S8J505"/>
<evidence type="ECO:0000256" key="9">
    <source>
        <dbReference type="SAM" id="MobiDB-lite"/>
    </source>
</evidence>
<accession>A0A4S8J505</accession>
<feature type="domain" description="Protein kinase" evidence="10">
    <location>
        <begin position="153"/>
        <end position="411"/>
    </location>
</feature>
<feature type="compositionally biased region" description="Basic and acidic residues" evidence="9">
    <location>
        <begin position="646"/>
        <end position="665"/>
    </location>
</feature>
<feature type="region of interest" description="Disordered" evidence="9">
    <location>
        <begin position="730"/>
        <end position="764"/>
    </location>
</feature>
<dbReference type="Proteomes" id="UP000317650">
    <property type="component" value="Chromosome 11"/>
</dbReference>
<evidence type="ECO:0000256" key="2">
    <source>
        <dbReference type="ARBA" id="ARBA00022527"/>
    </source>
</evidence>
<dbReference type="InterPro" id="IPR008271">
    <property type="entry name" value="Ser/Thr_kinase_AS"/>
</dbReference>
<comment type="catalytic activity">
    <reaction evidence="7">
        <text>L-threonyl-[protein] + ATP = O-phospho-L-threonyl-[protein] + ADP + H(+)</text>
        <dbReference type="Rhea" id="RHEA:46608"/>
        <dbReference type="Rhea" id="RHEA-COMP:11060"/>
        <dbReference type="Rhea" id="RHEA-COMP:11605"/>
        <dbReference type="ChEBI" id="CHEBI:15378"/>
        <dbReference type="ChEBI" id="CHEBI:30013"/>
        <dbReference type="ChEBI" id="CHEBI:30616"/>
        <dbReference type="ChEBI" id="CHEBI:61977"/>
        <dbReference type="ChEBI" id="CHEBI:456216"/>
        <dbReference type="EC" id="2.7.11.1"/>
    </reaction>
</comment>
<comment type="catalytic activity">
    <reaction evidence="8">
        <text>L-seryl-[protein] + ATP = O-phospho-L-seryl-[protein] + ADP + H(+)</text>
        <dbReference type="Rhea" id="RHEA:17989"/>
        <dbReference type="Rhea" id="RHEA-COMP:9863"/>
        <dbReference type="Rhea" id="RHEA-COMP:11604"/>
        <dbReference type="ChEBI" id="CHEBI:15378"/>
        <dbReference type="ChEBI" id="CHEBI:29999"/>
        <dbReference type="ChEBI" id="CHEBI:30616"/>
        <dbReference type="ChEBI" id="CHEBI:83421"/>
        <dbReference type="ChEBI" id="CHEBI:456216"/>
        <dbReference type="EC" id="2.7.11.1"/>
    </reaction>
</comment>
<dbReference type="InterPro" id="IPR050588">
    <property type="entry name" value="WNK_Ser-Thr_kinase"/>
</dbReference>
<evidence type="ECO:0000256" key="3">
    <source>
        <dbReference type="ARBA" id="ARBA00022679"/>
    </source>
</evidence>
<dbReference type="GO" id="GO:0004674">
    <property type="term" value="F:protein serine/threonine kinase activity"/>
    <property type="evidence" value="ECO:0007669"/>
    <property type="project" value="UniProtKB-KW"/>
</dbReference>